<dbReference type="GO" id="GO:0016192">
    <property type="term" value="P:vesicle-mediated transport"/>
    <property type="evidence" value="ECO:0007669"/>
    <property type="project" value="InterPro"/>
</dbReference>
<dbReference type="STRING" id="60517.A0A158R7V8"/>
<comment type="similarity">
    <text evidence="1">Belongs to the STXBP/unc-18/SEC1 family.</text>
</comment>
<sequence>MMSSQNTVGTDYTEVESYYVMVPYLAAFFIICLLVNILNAPYKIQITEFVSIGMMISLYGLPLMVVIVGIMVLLAIIGRTLRGSKILPQIFGLLTLGFISKVMDYVPWIDFKWRLHASSLSYAGFYAQVVRAMLLCCDYARQETPVGWRRLLSESIGFPAATGVFMPTSFVLFTDWLQWRNGQHEFEWSGPFQMAPKQLLGKATVVRTLSLGRILLRALRITFWCLVHKYAICSVNFMNILAAPFERILKGRDMPVDWFLLCFAAYIFTVRFNVFYVIFYNLSRLLGDLQQLLLSPAFGPNTTQLVKGDPNAERIWKEASLIERWLRVEVKTECLMPEGPCCVMVAFTSSEIWRHFDVGLYNVLKQCTSTLLLCTLLLISNETRSEDVGIDDITLFRVEMGIGLIFVINMNIPLESLKTNTLANIEVFLKKLPGEKHVLIETTLLRAMDRIVSMRVLSSLGVKKVFKIQELPPEASLSRLVYIITPTKKAVQTIIEHTEVDRKAQIKRCRLVAFVPKQTVAVKTLLESRGVLGDDLQIADLSFGWIPIDVDLISLNLPEVYTNYFLHGDTSWPYHFGQMLGHVLETVLHASQAPTDISLHAFGSAAQVSAAGLSSAICQVRTSKLASSEVTIASDDRDSSSLTSQHQPLFILFSRNLDYITPFMVPTTFEALIHEVIGIDNGVVELPNVQKGDIVPSKLNLSSSNISCFKDVRNAHISTVHKWLQAQRSMLEDSRTGLGFSLAALDQSVPNPGGGPRIPSVASLTNLSSQLKPILSVRKELTALFICLEEVMRKMANEERVEDLLAAQTEILQSGSGGALAMPVASPSSSSPSSASAGSASSSQQEAYESMPPEAATGTCADDPTCQPVRLALEWLSTRFGDRLTEAVRLLCLLSITHDGLGEELYGQVVRHIQHAVGFSIYPVLVALRRLRLLYSRRPRDAPMASTQSHGEKVRAAASSSSSSSRSTLRLVLAPTNAEKLASATERLIKRRKSTYNHLHRQLQLSMRSQASLGVDKPAVSPSYVFGGQHVPVVVRLAESLWADGLAGAANAGRSLLNGTELLRRDQLSRALTLLHIDERVAKSLGRVSLAPMSTGAGEGGCRTLSHGQTVVVAFVGGCTYAEVAALRFAAARRCWRLLIATSQILSTKSLIHQVGQAAAL</sequence>
<feature type="region of interest" description="Disordered" evidence="2">
    <location>
        <begin position="941"/>
        <end position="962"/>
    </location>
</feature>
<evidence type="ECO:0000256" key="3">
    <source>
        <dbReference type="SAM" id="Phobius"/>
    </source>
</evidence>
<feature type="transmembrane region" description="Helical" evidence="3">
    <location>
        <begin position="90"/>
        <end position="108"/>
    </location>
</feature>
<organism evidence="6">
    <name type="scientific">Taenia asiatica</name>
    <name type="common">Asian tapeworm</name>
    <dbReference type="NCBI Taxonomy" id="60517"/>
    <lineage>
        <taxon>Eukaryota</taxon>
        <taxon>Metazoa</taxon>
        <taxon>Spiralia</taxon>
        <taxon>Lophotrochozoa</taxon>
        <taxon>Platyhelminthes</taxon>
        <taxon>Cestoda</taxon>
        <taxon>Eucestoda</taxon>
        <taxon>Cyclophyllidea</taxon>
        <taxon>Taeniidae</taxon>
        <taxon>Taenia</taxon>
    </lineage>
</organism>
<accession>A0A158R7V8</accession>
<keyword evidence="3" id="KW-1133">Transmembrane helix</keyword>
<dbReference type="InterPro" id="IPR043154">
    <property type="entry name" value="Sec-1-like_dom1"/>
</dbReference>
<proteinExistence type="inferred from homology"/>
<dbReference type="Pfam" id="PF00995">
    <property type="entry name" value="Sec1"/>
    <property type="match status" value="2"/>
</dbReference>
<dbReference type="Proteomes" id="UP000282613">
    <property type="component" value="Unassembled WGS sequence"/>
</dbReference>
<dbReference type="EMBL" id="UYRS01018350">
    <property type="protein sequence ID" value="VDK33491.1"/>
    <property type="molecule type" value="Genomic_DNA"/>
</dbReference>
<feature type="compositionally biased region" description="Low complexity" evidence="2">
    <location>
        <begin position="825"/>
        <end position="843"/>
    </location>
</feature>
<gene>
    <name evidence="4" type="ORF">TASK_LOCUS4483</name>
</gene>
<dbReference type="OrthoDB" id="10262528at2759"/>
<dbReference type="Gene3D" id="3.40.50.1910">
    <property type="match status" value="2"/>
</dbReference>
<evidence type="ECO:0000256" key="1">
    <source>
        <dbReference type="ARBA" id="ARBA00009884"/>
    </source>
</evidence>
<dbReference type="Gene3D" id="3.40.50.2060">
    <property type="match status" value="1"/>
</dbReference>
<dbReference type="PANTHER" id="PTHR11679">
    <property type="entry name" value="VESICLE PROTEIN SORTING-ASSOCIATED"/>
    <property type="match status" value="1"/>
</dbReference>
<dbReference type="InterPro" id="IPR001619">
    <property type="entry name" value="Sec1-like"/>
</dbReference>
<feature type="region of interest" description="Disordered" evidence="2">
    <location>
        <begin position="818"/>
        <end position="861"/>
    </location>
</feature>
<protein>
    <submittedName>
        <fullName evidence="6">Ion_trans domain-containing protein</fullName>
    </submittedName>
</protein>
<dbReference type="InterPro" id="IPR043155">
    <property type="entry name" value="VPS33_dom3b"/>
</dbReference>
<feature type="transmembrane region" description="Helical" evidence="3">
    <location>
        <begin position="21"/>
        <end position="38"/>
    </location>
</feature>
<dbReference type="AlphaFoldDB" id="A0A158R7V8"/>
<evidence type="ECO:0000256" key="2">
    <source>
        <dbReference type="SAM" id="MobiDB-lite"/>
    </source>
</evidence>
<feature type="transmembrane region" description="Helical" evidence="3">
    <location>
        <begin position="58"/>
        <end position="78"/>
    </location>
</feature>
<evidence type="ECO:0000313" key="5">
    <source>
        <dbReference type="Proteomes" id="UP000282613"/>
    </source>
</evidence>
<dbReference type="WBParaSite" id="TASK_0000448201-mRNA-1">
    <property type="protein sequence ID" value="TASK_0000448201-mRNA-1"/>
    <property type="gene ID" value="TASK_0000448201"/>
</dbReference>
<dbReference type="InterPro" id="IPR036045">
    <property type="entry name" value="Sec1-like_sf"/>
</dbReference>
<dbReference type="SUPFAM" id="SSF56815">
    <property type="entry name" value="Sec1/munc18-like (SM) proteins"/>
    <property type="match status" value="2"/>
</dbReference>
<dbReference type="InterPro" id="IPR027482">
    <property type="entry name" value="Sec1-like_dom2"/>
</dbReference>
<feature type="transmembrane region" description="Helical" evidence="3">
    <location>
        <begin position="257"/>
        <end position="279"/>
    </location>
</feature>
<reference evidence="4 5" key="2">
    <citation type="submission" date="2018-11" db="EMBL/GenBank/DDBJ databases">
        <authorList>
            <consortium name="Pathogen Informatics"/>
        </authorList>
    </citation>
    <scope>NUCLEOTIDE SEQUENCE [LARGE SCALE GENOMIC DNA]</scope>
</reference>
<keyword evidence="5" id="KW-1185">Reference proteome</keyword>
<evidence type="ECO:0000313" key="4">
    <source>
        <dbReference type="EMBL" id="VDK33491.1"/>
    </source>
</evidence>
<reference evidence="6" key="1">
    <citation type="submission" date="2016-04" db="UniProtKB">
        <authorList>
            <consortium name="WormBaseParasite"/>
        </authorList>
    </citation>
    <scope>IDENTIFICATION</scope>
</reference>
<evidence type="ECO:0000313" key="6">
    <source>
        <dbReference type="WBParaSite" id="TASK_0000448201-mRNA-1"/>
    </source>
</evidence>
<keyword evidence="3" id="KW-0812">Transmembrane</keyword>
<keyword evidence="3" id="KW-0472">Membrane</keyword>
<name>A0A158R7V8_TAEAS</name>
<dbReference type="Gene3D" id="1.25.40.850">
    <property type="match status" value="1"/>
</dbReference>